<accession>A0A8J2K1C9</accession>
<dbReference type="AlphaFoldDB" id="A0A8J2K1C9"/>
<gene>
    <name evidence="1" type="ORF">AFUS01_LOCUS18053</name>
</gene>
<feature type="non-terminal residue" evidence="1">
    <location>
        <position position="1"/>
    </location>
</feature>
<evidence type="ECO:0000313" key="1">
    <source>
        <dbReference type="EMBL" id="CAG7729329.1"/>
    </source>
</evidence>
<protein>
    <submittedName>
        <fullName evidence="1">Uncharacterized protein</fullName>
    </submittedName>
</protein>
<dbReference type="EMBL" id="CAJVCH010176756">
    <property type="protein sequence ID" value="CAG7729329.1"/>
    <property type="molecule type" value="Genomic_DNA"/>
</dbReference>
<sequence>MFEVLYLLMAPNGWNSA</sequence>
<organism evidence="1 2">
    <name type="scientific">Allacma fusca</name>
    <dbReference type="NCBI Taxonomy" id="39272"/>
    <lineage>
        <taxon>Eukaryota</taxon>
        <taxon>Metazoa</taxon>
        <taxon>Ecdysozoa</taxon>
        <taxon>Arthropoda</taxon>
        <taxon>Hexapoda</taxon>
        <taxon>Collembola</taxon>
        <taxon>Symphypleona</taxon>
        <taxon>Sminthuridae</taxon>
        <taxon>Allacma</taxon>
    </lineage>
</organism>
<dbReference type="Proteomes" id="UP000708208">
    <property type="component" value="Unassembled WGS sequence"/>
</dbReference>
<reference evidence="1" key="1">
    <citation type="submission" date="2021-06" db="EMBL/GenBank/DDBJ databases">
        <authorList>
            <person name="Hodson N. C."/>
            <person name="Mongue J. A."/>
            <person name="Jaron S. K."/>
        </authorList>
    </citation>
    <scope>NUCLEOTIDE SEQUENCE</scope>
</reference>
<proteinExistence type="predicted"/>
<comment type="caution">
    <text evidence="1">The sequence shown here is derived from an EMBL/GenBank/DDBJ whole genome shotgun (WGS) entry which is preliminary data.</text>
</comment>
<name>A0A8J2K1C9_9HEXA</name>
<keyword evidence="2" id="KW-1185">Reference proteome</keyword>
<evidence type="ECO:0000313" key="2">
    <source>
        <dbReference type="Proteomes" id="UP000708208"/>
    </source>
</evidence>